<sequence>MNRSISKIKSTGTFKSGRIPRPMKSTDTAESTPKSEDSKDIDQKGPILIHDSVLHGVVEPIDKEKIDRLRDSIKNILELNDVDIPEDIKVATMTLEGKFDTTFYPWNIYKYIRRSKDGIVDVVKGNSKKKKDNDDDIEVDESGNITEPAQIASQTASQAASTVDVEPASKTKARKGKKSKNRQSEVFLNQVTVSIAVKNKEKPVSVKIFNNGTIHFTGCVSIDNLLEATYKLCIECKREVAVVGTNGKVVDIKFVKDPDVLRVENLYDNKADMINCIFVAPFKIDRPKLQVLMKSDGYNAVYDSNGHAGVKIKYVSTGQKITIFVFESGSIIIILGKQGFRRINEIFTFIYKYLLENYESIVKDDDITTSVIVKYLEEIDNGQHSKTRNTSNDVSHFADGLNPREGQSQIALQSKALAEQEVNDDKDKKKTTNPNDTKSGSGKTKTSTVVQPAKRGRPKINRDFENLIDVAKLEDALNGRRVSGVKSKIAVKASTTTKQAGKVATY</sequence>
<evidence type="ECO:0000256" key="1">
    <source>
        <dbReference type="SAM" id="MobiDB-lite"/>
    </source>
</evidence>
<gene>
    <name evidence="2" type="ORF">YASMINEVIRUS_727</name>
</gene>
<evidence type="ECO:0000313" key="3">
    <source>
        <dbReference type="Proteomes" id="UP000594342"/>
    </source>
</evidence>
<dbReference type="EMBL" id="UPSH01000001">
    <property type="protein sequence ID" value="VBB18264.1"/>
    <property type="molecule type" value="Genomic_DNA"/>
</dbReference>
<feature type="compositionally biased region" description="Polar residues" evidence="1">
    <location>
        <begin position="1"/>
        <end position="14"/>
    </location>
</feature>
<feature type="compositionally biased region" description="Low complexity" evidence="1">
    <location>
        <begin position="432"/>
        <end position="448"/>
    </location>
</feature>
<accession>A0A5K0U9W8</accession>
<feature type="region of interest" description="Disordered" evidence="1">
    <location>
        <begin position="126"/>
        <end position="182"/>
    </location>
</feature>
<feature type="region of interest" description="Disordered" evidence="1">
    <location>
        <begin position="419"/>
        <end position="458"/>
    </location>
</feature>
<name>A0A5K0U9W8_9VIRU</name>
<dbReference type="Gene3D" id="3.30.310.10">
    <property type="entry name" value="TATA-Binding Protein"/>
    <property type="match status" value="1"/>
</dbReference>
<reference evidence="2 3" key="1">
    <citation type="submission" date="2018-10" db="EMBL/GenBank/DDBJ databases">
        <authorList>
            <consortium name="IHU Genomes"/>
        </authorList>
    </citation>
    <scope>NUCLEOTIDE SEQUENCE [LARGE SCALE GENOMIC DNA]</scope>
    <source>
        <strain evidence="2 3">A1</strain>
    </source>
</reference>
<organism evidence="2 3">
    <name type="scientific">Yasminevirus sp. GU-2018</name>
    <dbReference type="NCBI Taxonomy" id="2420051"/>
    <lineage>
        <taxon>Viruses</taxon>
        <taxon>Varidnaviria</taxon>
        <taxon>Bamfordvirae</taxon>
        <taxon>Nucleocytoviricota</taxon>
        <taxon>Megaviricetes</taxon>
        <taxon>Imitervirales</taxon>
        <taxon>Mimiviridae</taxon>
        <taxon>Klosneuvirinae</taxon>
        <taxon>Yasminevirus</taxon>
        <taxon>Yasminevirus saudimassiliense</taxon>
    </lineage>
</organism>
<dbReference type="SUPFAM" id="SSF55945">
    <property type="entry name" value="TATA-box binding protein-like"/>
    <property type="match status" value="1"/>
</dbReference>
<comment type="caution">
    <text evidence="2">The sequence shown here is derived from an EMBL/GenBank/DDBJ whole genome shotgun (WGS) entry which is preliminary data.</text>
</comment>
<feature type="compositionally biased region" description="Basic residues" evidence="1">
    <location>
        <begin position="171"/>
        <end position="181"/>
    </location>
</feature>
<feature type="compositionally biased region" description="Low complexity" evidence="1">
    <location>
        <begin position="149"/>
        <end position="162"/>
    </location>
</feature>
<dbReference type="Proteomes" id="UP000594342">
    <property type="component" value="Unassembled WGS sequence"/>
</dbReference>
<dbReference type="InterPro" id="IPR012295">
    <property type="entry name" value="TBP_dom_sf"/>
</dbReference>
<feature type="compositionally biased region" description="Basic and acidic residues" evidence="1">
    <location>
        <begin position="33"/>
        <end position="43"/>
    </location>
</feature>
<protein>
    <submittedName>
        <fullName evidence="2">TATA box binding protein</fullName>
    </submittedName>
</protein>
<feature type="region of interest" description="Disordered" evidence="1">
    <location>
        <begin position="1"/>
        <end position="45"/>
    </location>
</feature>
<proteinExistence type="predicted"/>
<evidence type="ECO:0000313" key="2">
    <source>
        <dbReference type="EMBL" id="VBB18264.1"/>
    </source>
</evidence>
<keyword evidence="3" id="KW-1185">Reference proteome</keyword>